<evidence type="ECO:0000313" key="1">
    <source>
        <dbReference type="EMBL" id="MPC83611.1"/>
    </source>
</evidence>
<evidence type="ECO:0000313" key="2">
    <source>
        <dbReference type="Proteomes" id="UP000324222"/>
    </source>
</evidence>
<accession>A0A5B7IE07</accession>
<protein>
    <submittedName>
        <fullName evidence="1">Uncharacterized protein</fullName>
    </submittedName>
</protein>
<sequence length="115" mass="12598">MLASSNPTTTSTTTTTTTTTTVAAITIASHAQTLSHDSKFFSSLFFLRDIKYSNYEAVQAPPPHTHLTLVGGLRHAPGGVMTHRSQITFITDPFSPPSNFAYRNMTKKKKLTHSE</sequence>
<keyword evidence="2" id="KW-1185">Reference proteome</keyword>
<gene>
    <name evidence="1" type="ORF">E2C01_078324</name>
</gene>
<reference evidence="1 2" key="1">
    <citation type="submission" date="2019-05" db="EMBL/GenBank/DDBJ databases">
        <title>Another draft genome of Portunus trituberculatus and its Hox gene families provides insights of decapod evolution.</title>
        <authorList>
            <person name="Jeong J.-H."/>
            <person name="Song I."/>
            <person name="Kim S."/>
            <person name="Choi T."/>
            <person name="Kim D."/>
            <person name="Ryu S."/>
            <person name="Kim W."/>
        </authorList>
    </citation>
    <scope>NUCLEOTIDE SEQUENCE [LARGE SCALE GENOMIC DNA]</scope>
    <source>
        <tissue evidence="1">Muscle</tissue>
    </source>
</reference>
<name>A0A5B7IE07_PORTR</name>
<dbReference type="Proteomes" id="UP000324222">
    <property type="component" value="Unassembled WGS sequence"/>
</dbReference>
<proteinExistence type="predicted"/>
<dbReference type="AlphaFoldDB" id="A0A5B7IE07"/>
<dbReference type="EMBL" id="VSRR010062926">
    <property type="protein sequence ID" value="MPC83611.1"/>
    <property type="molecule type" value="Genomic_DNA"/>
</dbReference>
<organism evidence="1 2">
    <name type="scientific">Portunus trituberculatus</name>
    <name type="common">Swimming crab</name>
    <name type="synonym">Neptunus trituberculatus</name>
    <dbReference type="NCBI Taxonomy" id="210409"/>
    <lineage>
        <taxon>Eukaryota</taxon>
        <taxon>Metazoa</taxon>
        <taxon>Ecdysozoa</taxon>
        <taxon>Arthropoda</taxon>
        <taxon>Crustacea</taxon>
        <taxon>Multicrustacea</taxon>
        <taxon>Malacostraca</taxon>
        <taxon>Eumalacostraca</taxon>
        <taxon>Eucarida</taxon>
        <taxon>Decapoda</taxon>
        <taxon>Pleocyemata</taxon>
        <taxon>Brachyura</taxon>
        <taxon>Eubrachyura</taxon>
        <taxon>Portunoidea</taxon>
        <taxon>Portunidae</taxon>
        <taxon>Portuninae</taxon>
        <taxon>Portunus</taxon>
    </lineage>
</organism>
<comment type="caution">
    <text evidence="1">The sequence shown here is derived from an EMBL/GenBank/DDBJ whole genome shotgun (WGS) entry which is preliminary data.</text>
</comment>